<evidence type="ECO:0000313" key="6">
    <source>
        <dbReference type="Proteomes" id="UP000295058"/>
    </source>
</evidence>
<evidence type="ECO:0000256" key="3">
    <source>
        <dbReference type="ARBA" id="ARBA00023004"/>
    </source>
</evidence>
<gene>
    <name evidence="4" type="primary">cyaY</name>
    <name evidence="5" type="ORF">LY04_01781</name>
</gene>
<name>A0ABY2EYH2_9GAMM</name>
<comment type="similarity">
    <text evidence="1 4">Belongs to the frataxin family.</text>
</comment>
<sequence length="166" mass="19044">MLNLSGLLFGFGQGQRTFEAASRQAQNQRNQCGQLEFVHRMTVNMVQGSYNRIHILKSNRKRAMNDSEFHALADAIYEHIEARIDESGEDIECETVGGVMNLTFENGVQFVINRQEPLHQIWLATRENGHHFALEGDKWIDNRQGHELLSWISLQAKRQGDVELPL</sequence>
<dbReference type="HAMAP" id="MF_00142">
    <property type="entry name" value="CyaY"/>
    <property type="match status" value="1"/>
</dbReference>
<evidence type="ECO:0000256" key="4">
    <source>
        <dbReference type="HAMAP-Rule" id="MF_00142"/>
    </source>
</evidence>
<dbReference type="SMART" id="SM01219">
    <property type="entry name" value="Frataxin_Cyay"/>
    <property type="match status" value="1"/>
</dbReference>
<evidence type="ECO:0000256" key="2">
    <source>
        <dbReference type="ARBA" id="ARBA00022723"/>
    </source>
</evidence>
<keyword evidence="3 4" id="KW-0408">Iron</keyword>
<dbReference type="InterPro" id="IPR002908">
    <property type="entry name" value="Frataxin/CyaY"/>
</dbReference>
<comment type="caution">
    <text evidence="5">The sequence shown here is derived from an EMBL/GenBank/DDBJ whole genome shotgun (WGS) entry which is preliminary data.</text>
</comment>
<organism evidence="5 6">
    <name type="scientific">Oceanimonas baumannii</name>
    <dbReference type="NCBI Taxonomy" id="129578"/>
    <lineage>
        <taxon>Bacteria</taxon>
        <taxon>Pseudomonadati</taxon>
        <taxon>Pseudomonadota</taxon>
        <taxon>Gammaproteobacteria</taxon>
        <taxon>Aeromonadales</taxon>
        <taxon>Aeromonadaceae</taxon>
        <taxon>Oceanimonas</taxon>
    </lineage>
</organism>
<dbReference type="InterPro" id="IPR047584">
    <property type="entry name" value="CyaY"/>
</dbReference>
<dbReference type="InterPro" id="IPR036524">
    <property type="entry name" value="Frataxin/CyaY_sf"/>
</dbReference>
<proteinExistence type="inferred from homology"/>
<keyword evidence="2 4" id="KW-0479">Metal-binding</keyword>
<keyword evidence="6" id="KW-1185">Reference proteome</keyword>
<dbReference type="PANTHER" id="PTHR16821">
    <property type="entry name" value="FRATAXIN"/>
    <property type="match status" value="1"/>
</dbReference>
<dbReference type="NCBIfam" id="TIGR03421">
    <property type="entry name" value="FeS_CyaY"/>
    <property type="match status" value="1"/>
</dbReference>
<dbReference type="PANTHER" id="PTHR16821:SF2">
    <property type="entry name" value="FRATAXIN, MITOCHONDRIAL"/>
    <property type="match status" value="1"/>
</dbReference>
<dbReference type="EMBL" id="SODO01000006">
    <property type="protein sequence ID" value="TDW58960.1"/>
    <property type="molecule type" value="Genomic_DNA"/>
</dbReference>
<dbReference type="PROSITE" id="PS01344">
    <property type="entry name" value="FRATAXIN_1"/>
    <property type="match status" value="1"/>
</dbReference>
<reference evidence="5 6" key="1">
    <citation type="submission" date="2019-03" db="EMBL/GenBank/DDBJ databases">
        <title>Genomic Encyclopedia of Archaeal and Bacterial Type Strains, Phase II (KMG-II): from individual species to whole genera.</title>
        <authorList>
            <person name="Goeker M."/>
        </authorList>
    </citation>
    <scope>NUCLEOTIDE SEQUENCE [LARGE SCALE GENOMIC DNA]</scope>
    <source>
        <strain evidence="5 6">DSM 15594</strain>
    </source>
</reference>
<dbReference type="Gene3D" id="3.30.920.10">
    <property type="entry name" value="Frataxin/CyaY"/>
    <property type="match status" value="1"/>
</dbReference>
<dbReference type="InterPro" id="IPR020895">
    <property type="entry name" value="Frataxin_CS"/>
</dbReference>
<evidence type="ECO:0000256" key="1">
    <source>
        <dbReference type="ARBA" id="ARBA00008183"/>
    </source>
</evidence>
<protein>
    <recommendedName>
        <fullName evidence="4">Iron-sulfur cluster assembly protein CyaY</fullName>
    </recommendedName>
</protein>
<comment type="function">
    <text evidence="4">Involved in iron-sulfur (Fe-S) cluster assembly. May act as a regulator of Fe-S biogenesis.</text>
</comment>
<dbReference type="PROSITE" id="PS50810">
    <property type="entry name" value="FRATAXIN_2"/>
    <property type="match status" value="1"/>
</dbReference>
<dbReference type="Proteomes" id="UP000295058">
    <property type="component" value="Unassembled WGS sequence"/>
</dbReference>
<dbReference type="Pfam" id="PF01491">
    <property type="entry name" value="Frataxin_Cyay"/>
    <property type="match status" value="1"/>
</dbReference>
<evidence type="ECO:0000313" key="5">
    <source>
        <dbReference type="EMBL" id="TDW58960.1"/>
    </source>
</evidence>
<dbReference type="CDD" id="cd00503">
    <property type="entry name" value="Frataxin"/>
    <property type="match status" value="1"/>
</dbReference>
<accession>A0ABY2EYH2</accession>
<dbReference type="SUPFAM" id="SSF55387">
    <property type="entry name" value="Frataxin/Nqo15-like"/>
    <property type="match status" value="1"/>
</dbReference>